<dbReference type="PROSITE" id="PS50896">
    <property type="entry name" value="LISH"/>
    <property type="match status" value="1"/>
</dbReference>
<dbReference type="GO" id="GO:0016607">
    <property type="term" value="C:nuclear speck"/>
    <property type="evidence" value="ECO:0007669"/>
    <property type="project" value="UniProtKB-SubCell"/>
</dbReference>
<keyword evidence="6" id="KW-0539">Nucleus</keyword>
<keyword evidence="3" id="KW-0507">mRNA processing</keyword>
<feature type="domain" description="CTLH" evidence="11">
    <location>
        <begin position="40"/>
        <end position="92"/>
    </location>
</feature>
<dbReference type="PROSITE" id="PS00678">
    <property type="entry name" value="WD_REPEATS_1"/>
    <property type="match status" value="1"/>
</dbReference>
<dbReference type="InterPro" id="IPR020472">
    <property type="entry name" value="WD40_PAC1"/>
</dbReference>
<evidence type="ECO:0000256" key="9">
    <source>
        <dbReference type="PROSITE-ProRule" id="PRU00221"/>
    </source>
</evidence>
<dbReference type="AlphaFoldDB" id="A0A835ZIM7"/>
<keyword evidence="2 9" id="KW-0853">WD repeat</keyword>
<feature type="repeat" description="WD" evidence="9">
    <location>
        <begin position="313"/>
        <end position="354"/>
    </location>
</feature>
<dbReference type="SMART" id="SM00320">
    <property type="entry name" value="WD40"/>
    <property type="match status" value="6"/>
</dbReference>
<dbReference type="PANTHER" id="PTHR22848">
    <property type="entry name" value="WD40 REPEAT PROTEIN"/>
    <property type="match status" value="1"/>
</dbReference>
<gene>
    <name evidence="12" type="ORF">JKP88DRAFT_269383</name>
</gene>
<dbReference type="PROSITE" id="PS50897">
    <property type="entry name" value="CTLH"/>
    <property type="match status" value="1"/>
</dbReference>
<dbReference type="InterPro" id="IPR006595">
    <property type="entry name" value="CTLH_C"/>
</dbReference>
<dbReference type="InterPro" id="IPR045184">
    <property type="entry name" value="SMU1"/>
</dbReference>
<dbReference type="Pfam" id="PF00400">
    <property type="entry name" value="WD40"/>
    <property type="match status" value="6"/>
</dbReference>
<comment type="subcellular location">
    <subcellularLocation>
        <location evidence="1">Nucleus speckle</location>
    </subcellularLocation>
</comment>
<keyword evidence="5" id="KW-0508">mRNA splicing</keyword>
<evidence type="ECO:0000259" key="11">
    <source>
        <dbReference type="PROSITE" id="PS50897"/>
    </source>
</evidence>
<dbReference type="PROSITE" id="PS50082">
    <property type="entry name" value="WD_REPEATS_2"/>
    <property type="match status" value="4"/>
</dbReference>
<reference evidence="12" key="1">
    <citation type="submission" date="2021-02" db="EMBL/GenBank/DDBJ databases">
        <title>First Annotated Genome of the Yellow-green Alga Tribonema minus.</title>
        <authorList>
            <person name="Mahan K.M."/>
        </authorList>
    </citation>
    <scope>NUCLEOTIDE SEQUENCE</scope>
    <source>
        <strain evidence="12">UTEX B ZZ1240</strain>
    </source>
</reference>
<accession>A0A835ZIM7</accession>
<dbReference type="InterPro" id="IPR054532">
    <property type="entry name" value="TPL_SMU1_LisH-like"/>
</dbReference>
<evidence type="ECO:0000256" key="3">
    <source>
        <dbReference type="ARBA" id="ARBA00022664"/>
    </source>
</evidence>
<organism evidence="12 13">
    <name type="scientific">Tribonema minus</name>
    <dbReference type="NCBI Taxonomy" id="303371"/>
    <lineage>
        <taxon>Eukaryota</taxon>
        <taxon>Sar</taxon>
        <taxon>Stramenopiles</taxon>
        <taxon>Ochrophyta</taxon>
        <taxon>PX clade</taxon>
        <taxon>Xanthophyceae</taxon>
        <taxon>Tribonematales</taxon>
        <taxon>Tribonemataceae</taxon>
        <taxon>Tribonema</taxon>
    </lineage>
</organism>
<keyword evidence="13" id="KW-1185">Reference proteome</keyword>
<dbReference type="Pfam" id="PF17814">
    <property type="entry name" value="LisH_TPL"/>
    <property type="match status" value="1"/>
</dbReference>
<feature type="repeat" description="WD" evidence="9">
    <location>
        <begin position="513"/>
        <end position="546"/>
    </location>
</feature>
<protein>
    <recommendedName>
        <fullName evidence="8">WD40 repeat-containing protein SMU1</fullName>
    </recommendedName>
</protein>
<evidence type="ECO:0000256" key="5">
    <source>
        <dbReference type="ARBA" id="ARBA00023187"/>
    </source>
</evidence>
<feature type="region of interest" description="Disordered" evidence="10">
    <location>
        <begin position="199"/>
        <end position="235"/>
    </location>
</feature>
<comment type="similarity">
    <text evidence="7">Belongs to the WD repeat SMU1 family.</text>
</comment>
<evidence type="ECO:0000256" key="8">
    <source>
        <dbReference type="ARBA" id="ARBA00026184"/>
    </source>
</evidence>
<proteinExistence type="inferred from homology"/>
<dbReference type="InterPro" id="IPR019775">
    <property type="entry name" value="WD40_repeat_CS"/>
</dbReference>
<sequence length="546" mass="59089">MALEIESEDVLRLIMQYLKEHNLTSSLKTLQSESKVCLDTVDNLDNLSSDINHGRWESVLPQVSGLALPLNTLVALYEQVVLELLEMREGELARELLRTAEPFAKLKVENPERFLKLEHWVKRACSGGGTSLDPRDLYAAGNSREKRRAEVADAVLAEASVVAPSRLLALLGQALKWQQLQGQLPPRGTGGKYDLFRGAQRARRRDEEERPPRKLAGQIKFGKDSRPESARFSPDGLSLASGGADGFIELYDPDSCRLRKDLEYQAKDELMMHDTAVLCQGFSRDGEHLATGSADGKLKIWKVSTGQCLRRFESAHGKGITCAAFSHDGSQVLTTSFDQTVRIHGLKSGRTLKEFRGHGAFVNAACFTADGARIVSGAADGEVKVWDAKTMECLVTFRPRQAAIRAQAGGTGLGDVGGMSLAGMEAAVHTIVPMPGSSEHLLVATRSTTAYLITQQGAVVKSFSLDASGTGAVAGGDFTCACASPRGRWVFVASDDGKVHCFNAETGEIERTLAVGAGEVSGMTHHPHRNLLATFGKDGMLKLWKA</sequence>
<dbReference type="Gene3D" id="2.130.10.10">
    <property type="entry name" value="YVTN repeat-like/Quinoprotein amine dehydrogenase"/>
    <property type="match status" value="2"/>
</dbReference>
<dbReference type="InterPro" id="IPR006594">
    <property type="entry name" value="LisH"/>
</dbReference>
<dbReference type="SUPFAM" id="SSF50978">
    <property type="entry name" value="WD40 repeat-like"/>
    <property type="match status" value="1"/>
</dbReference>
<dbReference type="CDD" id="cd00200">
    <property type="entry name" value="WD40"/>
    <property type="match status" value="1"/>
</dbReference>
<evidence type="ECO:0000256" key="10">
    <source>
        <dbReference type="SAM" id="MobiDB-lite"/>
    </source>
</evidence>
<feature type="repeat" description="WD" evidence="9">
    <location>
        <begin position="355"/>
        <end position="396"/>
    </location>
</feature>
<evidence type="ECO:0000256" key="1">
    <source>
        <dbReference type="ARBA" id="ARBA00004324"/>
    </source>
</evidence>
<dbReference type="InterPro" id="IPR001680">
    <property type="entry name" value="WD40_rpt"/>
</dbReference>
<name>A0A835ZIM7_9STRA</name>
<dbReference type="InterPro" id="IPR036322">
    <property type="entry name" value="WD40_repeat_dom_sf"/>
</dbReference>
<evidence type="ECO:0000256" key="7">
    <source>
        <dbReference type="ARBA" id="ARBA00025801"/>
    </source>
</evidence>
<dbReference type="EMBL" id="JAFCMP010000046">
    <property type="protein sequence ID" value="KAG5189648.1"/>
    <property type="molecule type" value="Genomic_DNA"/>
</dbReference>
<evidence type="ECO:0000256" key="4">
    <source>
        <dbReference type="ARBA" id="ARBA00022737"/>
    </source>
</evidence>
<evidence type="ECO:0000256" key="6">
    <source>
        <dbReference type="ARBA" id="ARBA00023242"/>
    </source>
</evidence>
<comment type="caution">
    <text evidence="12">The sequence shown here is derived from an EMBL/GenBank/DDBJ whole genome shotgun (WGS) entry which is preliminary data.</text>
</comment>
<dbReference type="PRINTS" id="PR00320">
    <property type="entry name" value="GPROTEINBRPT"/>
</dbReference>
<keyword evidence="4" id="KW-0677">Repeat</keyword>
<dbReference type="InterPro" id="IPR015943">
    <property type="entry name" value="WD40/YVTN_repeat-like_dom_sf"/>
</dbReference>
<dbReference type="GO" id="GO:0000398">
    <property type="term" value="P:mRNA splicing, via spliceosome"/>
    <property type="evidence" value="ECO:0007669"/>
    <property type="project" value="InterPro"/>
</dbReference>
<dbReference type="OrthoDB" id="538223at2759"/>
<evidence type="ECO:0000256" key="2">
    <source>
        <dbReference type="ARBA" id="ARBA00022574"/>
    </source>
</evidence>
<dbReference type="Proteomes" id="UP000664859">
    <property type="component" value="Unassembled WGS sequence"/>
</dbReference>
<feature type="repeat" description="WD" evidence="9">
    <location>
        <begin position="270"/>
        <end position="311"/>
    </location>
</feature>
<dbReference type="SMART" id="SM00667">
    <property type="entry name" value="LisH"/>
    <property type="match status" value="1"/>
</dbReference>
<evidence type="ECO:0000313" key="12">
    <source>
        <dbReference type="EMBL" id="KAG5189648.1"/>
    </source>
</evidence>
<dbReference type="PROSITE" id="PS50294">
    <property type="entry name" value="WD_REPEATS_REGION"/>
    <property type="match status" value="3"/>
</dbReference>
<evidence type="ECO:0000313" key="13">
    <source>
        <dbReference type="Proteomes" id="UP000664859"/>
    </source>
</evidence>